<dbReference type="InterPro" id="IPR000524">
    <property type="entry name" value="Tscrpt_reg_HTH_GntR"/>
</dbReference>
<dbReference type="RefSeq" id="WP_082996019.1">
    <property type="nucleotide sequence ID" value="NZ_CP015124.1"/>
</dbReference>
<gene>
    <name evidence="5" type="ORF">JL2886_01253</name>
</gene>
<dbReference type="SMART" id="SM00345">
    <property type="entry name" value="HTH_GNTR"/>
    <property type="match status" value="1"/>
</dbReference>
<dbReference type="SUPFAM" id="SSF46785">
    <property type="entry name" value="Winged helix' DNA-binding domain"/>
    <property type="match status" value="1"/>
</dbReference>
<dbReference type="SMART" id="SM00895">
    <property type="entry name" value="FCD"/>
    <property type="match status" value="1"/>
</dbReference>
<dbReference type="InterPro" id="IPR036390">
    <property type="entry name" value="WH_DNA-bd_sf"/>
</dbReference>
<evidence type="ECO:0000256" key="2">
    <source>
        <dbReference type="ARBA" id="ARBA00023125"/>
    </source>
</evidence>
<dbReference type="PROSITE" id="PS50949">
    <property type="entry name" value="HTH_GNTR"/>
    <property type="match status" value="1"/>
</dbReference>
<dbReference type="SUPFAM" id="SSF48008">
    <property type="entry name" value="GntR ligand-binding domain-like"/>
    <property type="match status" value="1"/>
</dbReference>
<keyword evidence="6" id="KW-1185">Reference proteome</keyword>
<dbReference type="CDD" id="cd07377">
    <property type="entry name" value="WHTH_GntR"/>
    <property type="match status" value="1"/>
</dbReference>
<evidence type="ECO:0000259" key="4">
    <source>
        <dbReference type="PROSITE" id="PS50949"/>
    </source>
</evidence>
<dbReference type="PANTHER" id="PTHR43537">
    <property type="entry name" value="TRANSCRIPTIONAL REGULATOR, GNTR FAMILY"/>
    <property type="match status" value="1"/>
</dbReference>
<dbReference type="Gene3D" id="1.20.120.530">
    <property type="entry name" value="GntR ligand-binding domain-like"/>
    <property type="match status" value="1"/>
</dbReference>
<dbReference type="Gene3D" id="1.10.10.10">
    <property type="entry name" value="Winged helix-like DNA-binding domain superfamily/Winged helix DNA-binding domain"/>
    <property type="match status" value="1"/>
</dbReference>
<dbReference type="OrthoDB" id="7618373at2"/>
<dbReference type="InterPro" id="IPR036388">
    <property type="entry name" value="WH-like_DNA-bd_sf"/>
</dbReference>
<dbReference type="EMBL" id="CP015124">
    <property type="protein sequence ID" value="ANP36173.1"/>
    <property type="molecule type" value="Genomic_DNA"/>
</dbReference>
<accession>A0A1B0ZPQ7</accession>
<organism evidence="5 6">
    <name type="scientific">Phaeobacter gallaeciensis</name>
    <dbReference type="NCBI Taxonomy" id="60890"/>
    <lineage>
        <taxon>Bacteria</taxon>
        <taxon>Pseudomonadati</taxon>
        <taxon>Pseudomonadota</taxon>
        <taxon>Alphaproteobacteria</taxon>
        <taxon>Rhodobacterales</taxon>
        <taxon>Roseobacteraceae</taxon>
        <taxon>Phaeobacter</taxon>
    </lineage>
</organism>
<evidence type="ECO:0000313" key="5">
    <source>
        <dbReference type="EMBL" id="ANP36173.1"/>
    </source>
</evidence>
<dbReference type="Proteomes" id="UP000092565">
    <property type="component" value="Chromosome"/>
</dbReference>
<dbReference type="GO" id="GO:0003677">
    <property type="term" value="F:DNA binding"/>
    <property type="evidence" value="ECO:0007669"/>
    <property type="project" value="UniProtKB-KW"/>
</dbReference>
<evidence type="ECO:0000256" key="1">
    <source>
        <dbReference type="ARBA" id="ARBA00023015"/>
    </source>
</evidence>
<evidence type="ECO:0000313" key="6">
    <source>
        <dbReference type="Proteomes" id="UP000092565"/>
    </source>
</evidence>
<feature type="domain" description="HTH gntR-type" evidence="4">
    <location>
        <begin position="16"/>
        <end position="83"/>
    </location>
</feature>
<protein>
    <submittedName>
        <fullName evidence="5">GntR family transcriptional regulator</fullName>
    </submittedName>
</protein>
<keyword evidence="2" id="KW-0238">DNA-binding</keyword>
<sequence>MTRFVDKPDFIQPAVNGPSAHLVASLSQAIHEHRLLPGTKLGEDELSEIYNVSRTVVRSALQALSHVELVELKRNRGAFVSQPTVREAREVFEARALLEPRTAHSAAERMTPEDVARLEAHIAAEHEALAQGEVGKALRLSGHFHIEISRIADQSTIAGFIERLVARSSLIIALYWKRQSALCEKHAHHALVDAFRRGYGQDAEELMKSHLLDIVSGLDLSETPKPTGSLKEILKG</sequence>
<reference evidence="5 6" key="1">
    <citation type="submission" date="2016-04" db="EMBL/GenBank/DDBJ databases">
        <authorList>
            <person name="Evans L.H."/>
            <person name="Alamgir A."/>
            <person name="Owens N."/>
            <person name="Weber N.D."/>
            <person name="Virtaneva K."/>
            <person name="Barbian K."/>
            <person name="Babar A."/>
            <person name="Rosenke K."/>
        </authorList>
    </citation>
    <scope>NUCLEOTIDE SEQUENCE [LARGE SCALE GENOMIC DNA]</scope>
    <source>
        <strain evidence="5 6">JL2886</strain>
    </source>
</reference>
<keyword evidence="1" id="KW-0805">Transcription regulation</keyword>
<name>A0A1B0ZPQ7_9RHOB</name>
<dbReference type="InterPro" id="IPR008920">
    <property type="entry name" value="TF_FadR/GntR_C"/>
</dbReference>
<dbReference type="InterPro" id="IPR011711">
    <property type="entry name" value="GntR_C"/>
</dbReference>
<dbReference type="AlphaFoldDB" id="A0A1B0ZPQ7"/>
<dbReference type="PANTHER" id="PTHR43537:SF53">
    <property type="entry name" value="HTH-TYPE TRANSCRIPTIONAL REPRESSOR NANR"/>
    <property type="match status" value="1"/>
</dbReference>
<evidence type="ECO:0000256" key="3">
    <source>
        <dbReference type="ARBA" id="ARBA00023163"/>
    </source>
</evidence>
<dbReference type="PATRIC" id="fig|60890.4.peg.1229"/>
<dbReference type="Pfam" id="PF00392">
    <property type="entry name" value="GntR"/>
    <property type="match status" value="1"/>
</dbReference>
<keyword evidence="3" id="KW-0804">Transcription</keyword>
<proteinExistence type="predicted"/>
<dbReference type="GO" id="GO:0003700">
    <property type="term" value="F:DNA-binding transcription factor activity"/>
    <property type="evidence" value="ECO:0007669"/>
    <property type="project" value="InterPro"/>
</dbReference>
<dbReference type="Pfam" id="PF07729">
    <property type="entry name" value="FCD"/>
    <property type="match status" value="1"/>
</dbReference>